<dbReference type="Pfam" id="PF09990">
    <property type="entry name" value="DUF2231"/>
    <property type="match status" value="1"/>
</dbReference>
<reference evidence="3 4" key="1">
    <citation type="journal article" date="2019" name="Nat. Microbiol.">
        <title>Mediterranean grassland soil C-N compound turnover is dependent on rainfall and depth, and is mediated by genomically divergent microorganisms.</title>
        <authorList>
            <person name="Diamond S."/>
            <person name="Andeer P.F."/>
            <person name="Li Z."/>
            <person name="Crits-Christoph A."/>
            <person name="Burstein D."/>
            <person name="Anantharaman K."/>
            <person name="Lane K.R."/>
            <person name="Thomas B.C."/>
            <person name="Pan C."/>
            <person name="Northen T.R."/>
            <person name="Banfield J.F."/>
        </authorList>
    </citation>
    <scope>NUCLEOTIDE SEQUENCE [LARGE SCALE GENOMIC DNA]</scope>
    <source>
        <strain evidence="3">NP_3</strain>
    </source>
</reference>
<sequence>MLMHPLVVHFPIAFWLASTFFDLLGWRRPGTLYRDMALWLVGLGLVGAAGSILLGWTDLLAQERQGVGTGLVLRHNVHSWLAYTATAAYLGVFVGRRRMENRPALGILLLSLVGAVLVTVAGYLGGDMRSVM</sequence>
<proteinExistence type="predicted"/>
<evidence type="ECO:0000259" key="2">
    <source>
        <dbReference type="Pfam" id="PF09990"/>
    </source>
</evidence>
<accession>A0A537JWK4</accession>
<keyword evidence="1" id="KW-1133">Transmembrane helix</keyword>
<feature type="transmembrane region" description="Helical" evidence="1">
    <location>
        <begin position="6"/>
        <end position="25"/>
    </location>
</feature>
<name>A0A537JWK4_9BACT</name>
<keyword evidence="1" id="KW-0812">Transmembrane</keyword>
<feature type="transmembrane region" description="Helical" evidence="1">
    <location>
        <begin position="37"/>
        <end position="57"/>
    </location>
</feature>
<evidence type="ECO:0000256" key="1">
    <source>
        <dbReference type="SAM" id="Phobius"/>
    </source>
</evidence>
<evidence type="ECO:0000313" key="4">
    <source>
        <dbReference type="Proteomes" id="UP000318509"/>
    </source>
</evidence>
<evidence type="ECO:0000313" key="3">
    <source>
        <dbReference type="EMBL" id="TMI87913.1"/>
    </source>
</evidence>
<feature type="transmembrane region" description="Helical" evidence="1">
    <location>
        <begin position="77"/>
        <end position="95"/>
    </location>
</feature>
<keyword evidence="1" id="KW-0472">Membrane</keyword>
<dbReference type="Proteomes" id="UP000318509">
    <property type="component" value="Unassembled WGS sequence"/>
</dbReference>
<feature type="transmembrane region" description="Helical" evidence="1">
    <location>
        <begin position="107"/>
        <end position="126"/>
    </location>
</feature>
<protein>
    <submittedName>
        <fullName evidence="3">DUF2231 domain-containing protein</fullName>
    </submittedName>
</protein>
<comment type="caution">
    <text evidence="3">The sequence shown here is derived from an EMBL/GenBank/DDBJ whole genome shotgun (WGS) entry which is preliminary data.</text>
</comment>
<gene>
    <name evidence="3" type="ORF">E6H00_14200</name>
</gene>
<feature type="domain" description="DUF2231" evidence="2">
    <location>
        <begin position="3"/>
        <end position="129"/>
    </location>
</feature>
<dbReference type="AlphaFoldDB" id="A0A537JWK4"/>
<organism evidence="3 4">
    <name type="scientific">Candidatus Segetimicrobium genomatis</name>
    <dbReference type="NCBI Taxonomy" id="2569760"/>
    <lineage>
        <taxon>Bacteria</taxon>
        <taxon>Bacillati</taxon>
        <taxon>Candidatus Sysuimicrobiota</taxon>
        <taxon>Candidatus Sysuimicrobiia</taxon>
        <taxon>Candidatus Sysuimicrobiales</taxon>
        <taxon>Candidatus Segetimicrobiaceae</taxon>
        <taxon>Candidatus Segetimicrobium</taxon>
    </lineage>
</organism>
<dbReference type="InterPro" id="IPR019251">
    <property type="entry name" value="DUF2231_TM"/>
</dbReference>
<dbReference type="EMBL" id="VBAK01000149">
    <property type="protein sequence ID" value="TMI87913.1"/>
    <property type="molecule type" value="Genomic_DNA"/>
</dbReference>